<dbReference type="AlphaFoldDB" id="A0A6G9GS12"/>
<feature type="region of interest" description="Disordered" evidence="1">
    <location>
        <begin position="1"/>
        <end position="22"/>
    </location>
</feature>
<organism evidence="6 7">
    <name type="scientific">Streptomyces liangshanensis</name>
    <dbReference type="NCBI Taxonomy" id="2717324"/>
    <lineage>
        <taxon>Bacteria</taxon>
        <taxon>Bacillati</taxon>
        <taxon>Actinomycetota</taxon>
        <taxon>Actinomycetes</taxon>
        <taxon>Kitasatosporales</taxon>
        <taxon>Streptomycetaceae</taxon>
        <taxon>Streptomyces</taxon>
    </lineage>
</organism>
<dbReference type="Pfam" id="PF14498">
    <property type="entry name" value="Glyco_hyd_65N_2"/>
    <property type="match status" value="2"/>
</dbReference>
<dbReference type="Pfam" id="PF22124">
    <property type="entry name" value="Glyco_hydro_95_cat"/>
    <property type="match status" value="1"/>
</dbReference>
<evidence type="ECO:0000259" key="4">
    <source>
        <dbReference type="Pfam" id="PF21307"/>
    </source>
</evidence>
<evidence type="ECO:0000313" key="7">
    <source>
        <dbReference type="Proteomes" id="UP000501179"/>
    </source>
</evidence>
<evidence type="ECO:0000256" key="2">
    <source>
        <dbReference type="SAM" id="Phobius"/>
    </source>
</evidence>
<feature type="domain" description="Alpha fucosidase A-like C-terminal" evidence="4">
    <location>
        <begin position="732"/>
        <end position="792"/>
    </location>
</feature>
<dbReference type="InterPro" id="IPR012341">
    <property type="entry name" value="6hp_glycosidase-like_sf"/>
</dbReference>
<evidence type="ECO:0000259" key="3">
    <source>
        <dbReference type="Pfam" id="PF14498"/>
    </source>
</evidence>
<protein>
    <submittedName>
        <fullName evidence="6">Glycoside hydrolase family 95 protein</fullName>
    </submittedName>
</protein>
<proteinExistence type="predicted"/>
<dbReference type="InterPro" id="IPR049053">
    <property type="entry name" value="AFCA-like_C"/>
</dbReference>
<dbReference type="PANTHER" id="PTHR31084:SF3">
    <property type="entry name" value="ALPHA-FUCOSIDASE A"/>
    <property type="match status" value="1"/>
</dbReference>
<dbReference type="InterPro" id="IPR006311">
    <property type="entry name" value="TAT_signal"/>
</dbReference>
<dbReference type="GO" id="GO:0005975">
    <property type="term" value="P:carbohydrate metabolic process"/>
    <property type="evidence" value="ECO:0007669"/>
    <property type="project" value="InterPro"/>
</dbReference>
<feature type="domain" description="Glycosyl hydrolase family 95 N-terminal" evidence="3">
    <location>
        <begin position="133"/>
        <end position="277"/>
    </location>
</feature>
<dbReference type="InterPro" id="IPR027414">
    <property type="entry name" value="GH95_N_dom"/>
</dbReference>
<feature type="domain" description="Glycosyl hydrolase family 95 N-terminal" evidence="3">
    <location>
        <begin position="67"/>
        <end position="114"/>
    </location>
</feature>
<evidence type="ECO:0000259" key="5">
    <source>
        <dbReference type="Pfam" id="PF22124"/>
    </source>
</evidence>
<dbReference type="SUPFAM" id="SSF48208">
    <property type="entry name" value="Six-hairpin glycosidases"/>
    <property type="match status" value="1"/>
</dbReference>
<dbReference type="PIRSF" id="PIRSF007663">
    <property type="entry name" value="UCP007663"/>
    <property type="match status" value="1"/>
</dbReference>
<dbReference type="InterPro" id="IPR054363">
    <property type="entry name" value="GH95_cat"/>
</dbReference>
<feature type="transmembrane region" description="Helical" evidence="2">
    <location>
        <begin position="24"/>
        <end position="44"/>
    </location>
</feature>
<dbReference type="InterPro" id="IPR008928">
    <property type="entry name" value="6-hairpin_glycosidase_sf"/>
</dbReference>
<dbReference type="RefSeq" id="WP_167022135.1">
    <property type="nucleotide sequence ID" value="NZ_CP050177.1"/>
</dbReference>
<accession>A0A6G9GS12</accession>
<keyword evidence="7" id="KW-1185">Reference proteome</keyword>
<gene>
    <name evidence="6" type="ORF">HA039_00555</name>
</gene>
<reference evidence="6 7" key="1">
    <citation type="submission" date="2020-03" db="EMBL/GenBank/DDBJ databases">
        <title>A novel species.</title>
        <authorList>
            <person name="Gao J."/>
        </authorList>
    </citation>
    <scope>NUCLEOTIDE SEQUENCE [LARGE SCALE GENOMIC DNA]</scope>
    <source>
        <strain evidence="6 7">QMT-12</strain>
    </source>
</reference>
<dbReference type="Proteomes" id="UP000501179">
    <property type="component" value="Chromosome"/>
</dbReference>
<dbReference type="PROSITE" id="PS51318">
    <property type="entry name" value="TAT"/>
    <property type="match status" value="1"/>
</dbReference>
<keyword evidence="2" id="KW-0812">Transmembrane</keyword>
<feature type="domain" description="Glycosyl hydrolase family 95 catalytic" evidence="5">
    <location>
        <begin position="307"/>
        <end position="729"/>
    </location>
</feature>
<dbReference type="Gene3D" id="1.50.10.10">
    <property type="match status" value="1"/>
</dbReference>
<evidence type="ECO:0000256" key="1">
    <source>
        <dbReference type="SAM" id="MobiDB-lite"/>
    </source>
</evidence>
<dbReference type="GO" id="GO:0004560">
    <property type="term" value="F:alpha-L-fucosidase activity"/>
    <property type="evidence" value="ECO:0007669"/>
    <property type="project" value="InterPro"/>
</dbReference>
<dbReference type="Pfam" id="PF21307">
    <property type="entry name" value="Glyco_hydro_95_C"/>
    <property type="match status" value="1"/>
</dbReference>
<evidence type="ECO:0000313" key="6">
    <source>
        <dbReference type="EMBL" id="QIQ00984.1"/>
    </source>
</evidence>
<dbReference type="InterPro" id="IPR016518">
    <property type="entry name" value="Alpha-L-fucosidase"/>
</dbReference>
<dbReference type="EMBL" id="CP050177">
    <property type="protein sequence ID" value="QIQ00984.1"/>
    <property type="molecule type" value="Genomic_DNA"/>
</dbReference>
<dbReference type="PANTHER" id="PTHR31084">
    <property type="entry name" value="ALPHA-L-FUCOSIDASE 2"/>
    <property type="match status" value="1"/>
</dbReference>
<keyword evidence="2" id="KW-0472">Membrane</keyword>
<name>A0A6G9GS12_9ACTN</name>
<keyword evidence="6" id="KW-0378">Hydrolase</keyword>
<keyword evidence="2" id="KW-1133">Transmembrane helix</keyword>
<dbReference type="KEGG" id="slia:HA039_00555"/>
<sequence>MDDQHTGAAAPAPTSPRGPNRRQALSLAAAVGAFTALGGLPAFAASGPVVRQTTSPLLPEASATRFWYQAPASDKNMIEQGLPVGNGRLGALAGNDPSREVLLVTDATLWTGGLNGTLDADGQFPYGRQDFGSFTLLGRLTVDLPDHDLSSLSSYRRDLDISQGVVSSTYVRSGVTYERRIFASHPDDAIVLHFTQKGGGRYTGTVSLAGTHDEKTTADRARTYASFNGAFPDGGLRYGAAVTAYSGTGTVTVDGTGIRFKDCKELTVVVSGGTDYAPDAATGYRDRALEPERLARTKVLAAARHSATTLLHSHVADHRELFERMDISLGRSSEFQRGLDTWERVRARFTDGEADPELEASYLQFGRYLMIAGSRDSLPVALQGLWLDGNDPDWMGDYHTDINIQMNYWMADRAGLSGLFDAFADYCVAQLPSWTKLTHDLYQDPRNRFRNSTGKVGGWAVSFSTNVHGGNGWWWHPGGSAWLANSLFEHYEFTQDKAYLAKIYPLLKGAVEFWEARLITTTVTDRATGGTREVLVDDKDWSPEHGPQDAKGITYAQELVWALFGNFRTATDVLGRDAAHSRTVAALRERLYLPEVSPTSGWLQEWMSPDNLGETTHRHLSPLIGLFPGDRIRPDASTPKEIVDGATALLTARGTNSFGWANAWRSLCWARLKDAEKAYQGVVTNLQPSVGGTNGTAPNLFDIYEVEKGRGIFQIESNFGTAAAMIEMLVYSRPGHVELLPALPDAWAASGAIAGVGVRGGFVLDLRWKAGKVTEARLRSVGGRTTTVEFGGRTQKVSLKPGASVSLRDLI</sequence>